<feature type="binding site" evidence="6">
    <location>
        <position position="62"/>
    </location>
    <ligand>
        <name>molybdate</name>
        <dbReference type="ChEBI" id="CHEBI:36264"/>
    </ligand>
</feature>
<reference evidence="8" key="1">
    <citation type="journal article" date="2020" name="mSystems">
        <title>Genome- and Community-Level Interaction Insights into Carbon Utilization and Element Cycling Functions of Hydrothermarchaeota in Hydrothermal Sediment.</title>
        <authorList>
            <person name="Zhou Z."/>
            <person name="Liu Y."/>
            <person name="Xu W."/>
            <person name="Pan J."/>
            <person name="Luo Z.H."/>
            <person name="Li M."/>
        </authorList>
    </citation>
    <scope>NUCLEOTIDE SEQUENCE [LARGE SCALE GENOMIC DNA]</scope>
    <source>
        <strain evidence="8">HyVt-458</strain>
    </source>
</reference>
<proteinExistence type="inferred from homology"/>
<dbReference type="InterPro" id="IPR044084">
    <property type="entry name" value="AvModA-like_subst-bd"/>
</dbReference>
<keyword evidence="4 7" id="KW-0732">Signal</keyword>
<organism evidence="8">
    <name type="scientific">Thiolapillus brandeum</name>
    <dbReference type="NCBI Taxonomy" id="1076588"/>
    <lineage>
        <taxon>Bacteria</taxon>
        <taxon>Pseudomonadati</taxon>
        <taxon>Pseudomonadota</taxon>
        <taxon>Gammaproteobacteria</taxon>
        <taxon>Chromatiales</taxon>
        <taxon>Sedimenticolaceae</taxon>
        <taxon>Thiolapillus</taxon>
    </lineage>
</organism>
<comment type="subunit">
    <text evidence="5">The complex is composed of two ATP-binding proteins (ModC), two transmembrane proteins (ModB) and a solute-binding protein (ModA).</text>
</comment>
<dbReference type="CDD" id="cd13539">
    <property type="entry name" value="PBP2_AvModA"/>
    <property type="match status" value="1"/>
</dbReference>
<dbReference type="InterPro" id="IPR005950">
    <property type="entry name" value="ModA"/>
</dbReference>
<dbReference type="Pfam" id="PF13531">
    <property type="entry name" value="SBP_bac_11"/>
    <property type="match status" value="1"/>
</dbReference>
<evidence type="ECO:0000313" key="8">
    <source>
        <dbReference type="EMBL" id="HEC07299.1"/>
    </source>
</evidence>
<evidence type="ECO:0000256" key="6">
    <source>
        <dbReference type="PIRSR" id="PIRSR004846-1"/>
    </source>
</evidence>
<feature type="binding site" evidence="6">
    <location>
        <position position="170"/>
    </location>
    <ligand>
        <name>molybdate</name>
        <dbReference type="ChEBI" id="CHEBI:36264"/>
    </ligand>
</feature>
<comment type="caution">
    <text evidence="8">The sequence shown here is derived from an EMBL/GenBank/DDBJ whole genome shotgun (WGS) entry which is preliminary data.</text>
</comment>
<accession>A0A831RWZ3</accession>
<evidence type="ECO:0000256" key="4">
    <source>
        <dbReference type="ARBA" id="ARBA00022729"/>
    </source>
</evidence>
<evidence type="ECO:0000256" key="7">
    <source>
        <dbReference type="SAM" id="SignalP"/>
    </source>
</evidence>
<gene>
    <name evidence="8" type="primary">modA</name>
    <name evidence="8" type="ORF">ENJ12_10625</name>
</gene>
<evidence type="ECO:0000256" key="2">
    <source>
        <dbReference type="ARBA" id="ARBA00022505"/>
    </source>
</evidence>
<dbReference type="GO" id="GO:0046872">
    <property type="term" value="F:metal ion binding"/>
    <property type="evidence" value="ECO:0007669"/>
    <property type="project" value="UniProtKB-KW"/>
</dbReference>
<dbReference type="GO" id="GO:0015689">
    <property type="term" value="P:molybdate ion transport"/>
    <property type="evidence" value="ECO:0007669"/>
    <property type="project" value="InterPro"/>
</dbReference>
<dbReference type="Gene3D" id="3.40.190.10">
    <property type="entry name" value="Periplasmic binding protein-like II"/>
    <property type="match status" value="2"/>
</dbReference>
<dbReference type="EMBL" id="DRLF01000365">
    <property type="protein sequence ID" value="HEC07299.1"/>
    <property type="molecule type" value="Genomic_DNA"/>
</dbReference>
<dbReference type="AlphaFoldDB" id="A0A831RWZ3"/>
<evidence type="ECO:0000256" key="3">
    <source>
        <dbReference type="ARBA" id="ARBA00022723"/>
    </source>
</evidence>
<evidence type="ECO:0000256" key="5">
    <source>
        <dbReference type="ARBA" id="ARBA00062515"/>
    </source>
</evidence>
<dbReference type="FunFam" id="3.40.190.10:FF:000035">
    <property type="entry name" value="Molybdate ABC transporter substrate-binding protein"/>
    <property type="match status" value="1"/>
</dbReference>
<name>A0A831RWZ3_9GAMM</name>
<dbReference type="PANTHER" id="PTHR30632:SF14">
    <property type="entry name" value="TUNGSTATE_MOLYBDATE_CHROMATE-BINDING PROTEIN MODA"/>
    <property type="match status" value="1"/>
</dbReference>
<dbReference type="PIRSF" id="PIRSF004846">
    <property type="entry name" value="ModA"/>
    <property type="match status" value="1"/>
</dbReference>
<dbReference type="Proteomes" id="UP000886339">
    <property type="component" value="Unassembled WGS sequence"/>
</dbReference>
<dbReference type="NCBIfam" id="TIGR01256">
    <property type="entry name" value="modA"/>
    <property type="match status" value="1"/>
</dbReference>
<feature type="signal peptide" evidence="7">
    <location>
        <begin position="1"/>
        <end position="25"/>
    </location>
</feature>
<dbReference type="GO" id="GO:0030973">
    <property type="term" value="F:molybdate ion binding"/>
    <property type="evidence" value="ECO:0007669"/>
    <property type="project" value="InterPro"/>
</dbReference>
<feature type="chain" id="PRO_5032878296" evidence="7">
    <location>
        <begin position="26"/>
        <end position="251"/>
    </location>
</feature>
<evidence type="ECO:0000256" key="1">
    <source>
        <dbReference type="ARBA" id="ARBA00009175"/>
    </source>
</evidence>
<sequence length="251" mass="27678">MSIAGRMLTRVVALWLLLSASVTMADEIFVAVASNFVGTLKTITKRFEAITGHKVHISVGATGKQYAQIRHGAPFDLFFAADSRRPELLESEGFTQPGSRFTYALGKLVLWSPLPAYIDPQGKILEQGDFKHLAMANPRLAPYGKAAREVLQALDLWQRLQSRTVRGENIGQAFQFVKSGNAELGFVAWSQIKRAGRPAPGSHWAVPTHLYSPIEQQAVVLKPSKAAREFAAFMRSNEVQALIRDSGYDLP</sequence>
<keyword evidence="3 6" id="KW-0479">Metal-binding</keyword>
<keyword evidence="2 6" id="KW-0500">Molybdenum</keyword>
<dbReference type="PANTHER" id="PTHR30632">
    <property type="entry name" value="MOLYBDATE-BINDING PERIPLASMIC PROTEIN"/>
    <property type="match status" value="1"/>
</dbReference>
<dbReference type="InterPro" id="IPR050682">
    <property type="entry name" value="ModA/WtpA"/>
</dbReference>
<comment type="similarity">
    <text evidence="1">Belongs to the bacterial solute-binding protein ModA family.</text>
</comment>
<dbReference type="GO" id="GO:1901359">
    <property type="term" value="F:tungstate binding"/>
    <property type="evidence" value="ECO:0007669"/>
    <property type="project" value="UniProtKB-ARBA"/>
</dbReference>
<protein>
    <submittedName>
        <fullName evidence="8">Molybdate ABC transporter substrate-binding protein</fullName>
    </submittedName>
</protein>
<dbReference type="SUPFAM" id="SSF53850">
    <property type="entry name" value="Periplasmic binding protein-like II"/>
    <property type="match status" value="1"/>
</dbReference>